<dbReference type="InterPro" id="IPR001296">
    <property type="entry name" value="Glyco_trans_1"/>
</dbReference>
<dbReference type="Pfam" id="PF13579">
    <property type="entry name" value="Glyco_trans_4_4"/>
    <property type="match status" value="1"/>
</dbReference>
<evidence type="ECO:0000256" key="2">
    <source>
        <dbReference type="ARBA" id="ARBA00022679"/>
    </source>
</evidence>
<dbReference type="Pfam" id="PF00534">
    <property type="entry name" value="Glycos_transf_1"/>
    <property type="match status" value="1"/>
</dbReference>
<dbReference type="AlphaFoldDB" id="A0A6J4SUR8"/>
<gene>
    <name evidence="5" type="ORF">AVDCRST_MAG45-1588</name>
</gene>
<protein>
    <recommendedName>
        <fullName evidence="6">Glycosyltransferase subfamily 4-like N-terminal domain-containing protein</fullName>
    </recommendedName>
</protein>
<feature type="domain" description="Glycosyl transferase family 1" evidence="3">
    <location>
        <begin position="348"/>
        <end position="424"/>
    </location>
</feature>
<evidence type="ECO:0000256" key="1">
    <source>
        <dbReference type="ARBA" id="ARBA00022676"/>
    </source>
</evidence>
<evidence type="ECO:0000259" key="3">
    <source>
        <dbReference type="Pfam" id="PF00534"/>
    </source>
</evidence>
<dbReference type="InterPro" id="IPR050194">
    <property type="entry name" value="Glycosyltransferase_grp1"/>
</dbReference>
<keyword evidence="2" id="KW-0808">Transferase</keyword>
<evidence type="ECO:0008006" key="6">
    <source>
        <dbReference type="Google" id="ProtNLM"/>
    </source>
</evidence>
<dbReference type="SUPFAM" id="SSF53756">
    <property type="entry name" value="UDP-Glycosyltransferase/glycogen phosphorylase"/>
    <property type="match status" value="1"/>
</dbReference>
<dbReference type="InterPro" id="IPR028098">
    <property type="entry name" value="Glyco_trans_4-like_N"/>
</dbReference>
<proteinExistence type="predicted"/>
<feature type="non-terminal residue" evidence="5">
    <location>
        <position position="1"/>
    </location>
</feature>
<evidence type="ECO:0000313" key="5">
    <source>
        <dbReference type="EMBL" id="CAA9505729.1"/>
    </source>
</evidence>
<keyword evidence="1" id="KW-0328">Glycosyltransferase</keyword>
<dbReference type="PANTHER" id="PTHR45947">
    <property type="entry name" value="SULFOQUINOVOSYL TRANSFERASE SQD2"/>
    <property type="match status" value="1"/>
</dbReference>
<feature type="domain" description="Glycosyltransferase subfamily 4-like N-terminal" evidence="4">
    <location>
        <begin position="6"/>
        <end position="191"/>
    </location>
</feature>
<reference evidence="5" key="1">
    <citation type="submission" date="2020-02" db="EMBL/GenBank/DDBJ databases">
        <authorList>
            <person name="Meier V. D."/>
        </authorList>
    </citation>
    <scope>NUCLEOTIDE SEQUENCE</scope>
    <source>
        <strain evidence="5">AVDCRST_MAG45</strain>
    </source>
</reference>
<sequence length="515" mass="54753">YLLRGTGSNVYNASLVRALATLGHEVDLLCQDREAEALPFVDAVGDWEKGGLEVRVLREPARVIAYRPDIGGVLPLYVADRYEGFDARPFSELSDAQVERYVEANATAVRDVVARARPDVALANHAVMGPAILARALGDETPYAVKVHGSALEYTIRPQPERFGPYAEEGIGAARGVLVGSRHTAEALWELVDAPGLRERTRLGPPGVDVERFRPRSRDEASARLAALAGRLEGEETASWGGEAGAAEALRSLDPARHRIVGYVGKLIVSKGVDLLLAAWPLVARAVPEARLVVVGFGAYRDGLLRLLSALGDGDLDDARAVAAAGRELEGGPRRELSYLAAFLDGLEGSEREAYRASARVAAPEVRFTGRLDHDDLVDLLPALEAQVVPSTFPEAFGMVAAEAAACGTLPVSAAHSGLAEVTAALSEAVDERVRPLLSFARGPGAVEEIAARLIAWFRLEATERERAGAALAALARSRFGWERVAEGVIAAAEGRFDELVDPGALPAAIRPANG</sequence>
<dbReference type="GO" id="GO:0016757">
    <property type="term" value="F:glycosyltransferase activity"/>
    <property type="evidence" value="ECO:0007669"/>
    <property type="project" value="UniProtKB-KW"/>
</dbReference>
<name>A0A6J4SUR8_9ACTN</name>
<dbReference type="PANTHER" id="PTHR45947:SF3">
    <property type="entry name" value="SULFOQUINOVOSYL TRANSFERASE SQD2"/>
    <property type="match status" value="1"/>
</dbReference>
<dbReference type="GO" id="GO:1901137">
    <property type="term" value="P:carbohydrate derivative biosynthetic process"/>
    <property type="evidence" value="ECO:0007669"/>
    <property type="project" value="UniProtKB-ARBA"/>
</dbReference>
<organism evidence="5">
    <name type="scientific">uncultured Solirubrobacterales bacterium</name>
    <dbReference type="NCBI Taxonomy" id="768556"/>
    <lineage>
        <taxon>Bacteria</taxon>
        <taxon>Bacillati</taxon>
        <taxon>Actinomycetota</taxon>
        <taxon>Thermoleophilia</taxon>
        <taxon>Solirubrobacterales</taxon>
        <taxon>environmental samples</taxon>
    </lineage>
</organism>
<dbReference type="EMBL" id="CADCVU010000132">
    <property type="protein sequence ID" value="CAA9505729.1"/>
    <property type="molecule type" value="Genomic_DNA"/>
</dbReference>
<accession>A0A6J4SUR8</accession>
<evidence type="ECO:0000259" key="4">
    <source>
        <dbReference type="Pfam" id="PF13579"/>
    </source>
</evidence>
<dbReference type="Gene3D" id="3.40.50.2000">
    <property type="entry name" value="Glycogen Phosphorylase B"/>
    <property type="match status" value="4"/>
</dbReference>